<dbReference type="AlphaFoldDB" id="A0AAV9MTQ7"/>
<feature type="region of interest" description="Disordered" evidence="1">
    <location>
        <begin position="1"/>
        <end position="29"/>
    </location>
</feature>
<evidence type="ECO:0008006" key="4">
    <source>
        <dbReference type="Google" id="ProtNLM"/>
    </source>
</evidence>
<proteinExistence type="predicted"/>
<protein>
    <recommendedName>
        <fullName evidence="4">BZIP domain-containing protein</fullName>
    </recommendedName>
</protein>
<accession>A0AAV9MTQ7</accession>
<feature type="region of interest" description="Disordered" evidence="1">
    <location>
        <begin position="211"/>
        <end position="243"/>
    </location>
</feature>
<dbReference type="EMBL" id="JAVRRD010000101">
    <property type="protein sequence ID" value="KAK5042344.1"/>
    <property type="molecule type" value="Genomic_DNA"/>
</dbReference>
<sequence length="267" mass="29337">MAPASALTMTPPQPKRPTQQSSPLMTPIPSAASSVAPILRGTLFPNLRTYSANRGSDPPSITIDADHRVCSGGEKRRALRCHPVLLEDIWETTSTNMGAPSSFSSTATSESAAGRLGPDTTSQSSQETTDSVEIPETPPATEELRYLEAPSVVGVKGKRLDTKRPQYLVLCWMDPREEHVANPDLARRCREYDERVSRDVAQRERLSTLRSRKHTRTQDQMYAGQSRKKAKINGATSTSHDRTCSSRQVGEYVFLDSDIHSASIVAI</sequence>
<evidence type="ECO:0000313" key="2">
    <source>
        <dbReference type="EMBL" id="KAK5042344.1"/>
    </source>
</evidence>
<evidence type="ECO:0000313" key="3">
    <source>
        <dbReference type="Proteomes" id="UP001358417"/>
    </source>
</evidence>
<organism evidence="2 3">
    <name type="scientific">Exophiala bonariae</name>
    <dbReference type="NCBI Taxonomy" id="1690606"/>
    <lineage>
        <taxon>Eukaryota</taxon>
        <taxon>Fungi</taxon>
        <taxon>Dikarya</taxon>
        <taxon>Ascomycota</taxon>
        <taxon>Pezizomycotina</taxon>
        <taxon>Eurotiomycetes</taxon>
        <taxon>Chaetothyriomycetidae</taxon>
        <taxon>Chaetothyriales</taxon>
        <taxon>Herpotrichiellaceae</taxon>
        <taxon>Exophiala</taxon>
    </lineage>
</organism>
<comment type="caution">
    <text evidence="2">The sequence shown here is derived from an EMBL/GenBank/DDBJ whole genome shotgun (WGS) entry which is preliminary data.</text>
</comment>
<feature type="region of interest" description="Disordered" evidence="1">
    <location>
        <begin position="94"/>
        <end position="144"/>
    </location>
</feature>
<feature type="compositionally biased region" description="Low complexity" evidence="1">
    <location>
        <begin position="99"/>
        <end position="131"/>
    </location>
</feature>
<dbReference type="RefSeq" id="XP_064699721.1">
    <property type="nucleotide sequence ID" value="XM_064845255.1"/>
</dbReference>
<dbReference type="GeneID" id="89969852"/>
<name>A0AAV9MTQ7_9EURO</name>
<reference evidence="2 3" key="1">
    <citation type="submission" date="2023-08" db="EMBL/GenBank/DDBJ databases">
        <title>Black Yeasts Isolated from many extreme environments.</title>
        <authorList>
            <person name="Coleine C."/>
            <person name="Stajich J.E."/>
            <person name="Selbmann L."/>
        </authorList>
    </citation>
    <scope>NUCLEOTIDE SEQUENCE [LARGE SCALE GENOMIC DNA]</scope>
    <source>
        <strain evidence="2 3">CCFEE 5792</strain>
    </source>
</reference>
<dbReference type="Proteomes" id="UP001358417">
    <property type="component" value="Unassembled WGS sequence"/>
</dbReference>
<keyword evidence="3" id="KW-1185">Reference proteome</keyword>
<evidence type="ECO:0000256" key="1">
    <source>
        <dbReference type="SAM" id="MobiDB-lite"/>
    </source>
</evidence>
<gene>
    <name evidence="2" type="ORF">LTR84_001632</name>
</gene>